<name>A0AB34KS59_9PEZI</name>
<comment type="caution">
    <text evidence="1">The sequence shown here is derived from an EMBL/GenBank/DDBJ whole genome shotgun (WGS) entry which is preliminary data.</text>
</comment>
<reference evidence="1 2" key="1">
    <citation type="journal article" date="2020" name="Microbiol. Resour. Announc.">
        <title>Draft Genome Sequence of a Cladosporium Species Isolated from the Mesophotic Ascidian Didemnum maculosum.</title>
        <authorList>
            <person name="Gioti A."/>
            <person name="Siaperas R."/>
            <person name="Nikolaivits E."/>
            <person name="Le Goff G."/>
            <person name="Ouazzani J."/>
            <person name="Kotoulas G."/>
            <person name="Topakas E."/>
        </authorList>
    </citation>
    <scope>NUCLEOTIDE SEQUENCE [LARGE SCALE GENOMIC DNA]</scope>
    <source>
        <strain evidence="1 2">TM138-S3</strain>
    </source>
</reference>
<evidence type="ECO:0000313" key="2">
    <source>
        <dbReference type="Proteomes" id="UP000803884"/>
    </source>
</evidence>
<dbReference type="EMBL" id="JAAQHG020000013">
    <property type="protein sequence ID" value="KAL1586627.1"/>
    <property type="molecule type" value="Genomic_DNA"/>
</dbReference>
<sequence length="277" mass="29875">MDFKSPAITSTLAYGSEKDTSNGDTSTLLAQIPSSISISYQSSWSKLLCSSVKGLKLTPGPTSINQTPFKVSLPGGFSGSIVLDHAQHSTTPLARAIPGDRRSYELLLPGTTAAESLRRRPRKCVWWFAAPTARNGELEVFEWRRSHGNEVKQLGGSRWGWKLVRVGRAARDELPQGKESLDASELSDDGSLAEYEKGRAEASTTDGKEVVAVWARTGLWTSLHDVGEFQLLGSGASGELGDRWAVMALMSILCIWQKAMRDQSAAAASSSTTVVVS</sequence>
<evidence type="ECO:0000313" key="1">
    <source>
        <dbReference type="EMBL" id="KAL1586627.1"/>
    </source>
</evidence>
<dbReference type="AlphaFoldDB" id="A0AB34KS59"/>
<gene>
    <name evidence="1" type="ORF">WHR41_04502</name>
</gene>
<dbReference type="Proteomes" id="UP000803884">
    <property type="component" value="Unassembled WGS sequence"/>
</dbReference>
<proteinExistence type="predicted"/>
<dbReference type="RefSeq" id="XP_069229732.1">
    <property type="nucleotide sequence ID" value="XM_069373108.1"/>
</dbReference>
<accession>A0AB34KS59</accession>
<protein>
    <submittedName>
        <fullName evidence="1">Uncharacterized protein</fullName>
    </submittedName>
</protein>
<keyword evidence="2" id="KW-1185">Reference proteome</keyword>
<organism evidence="1 2">
    <name type="scientific">Cladosporium halotolerans</name>
    <dbReference type="NCBI Taxonomy" id="1052096"/>
    <lineage>
        <taxon>Eukaryota</taxon>
        <taxon>Fungi</taxon>
        <taxon>Dikarya</taxon>
        <taxon>Ascomycota</taxon>
        <taxon>Pezizomycotina</taxon>
        <taxon>Dothideomycetes</taxon>
        <taxon>Dothideomycetidae</taxon>
        <taxon>Cladosporiales</taxon>
        <taxon>Cladosporiaceae</taxon>
        <taxon>Cladosporium</taxon>
    </lineage>
</organism>
<dbReference type="GeneID" id="96005946"/>